<dbReference type="EMBL" id="CSAJ01000953">
    <property type="protein sequence ID" value="COX40944.1"/>
    <property type="molecule type" value="Genomic_DNA"/>
</dbReference>
<evidence type="ECO:0000313" key="7">
    <source>
        <dbReference type="Proteomes" id="UP000046680"/>
    </source>
</evidence>
<evidence type="ECO:0000313" key="5">
    <source>
        <dbReference type="Proteomes" id="UP000039021"/>
    </source>
</evidence>
<evidence type="ECO:0000313" key="4">
    <source>
        <dbReference type="EMBL" id="COY21109.1"/>
    </source>
</evidence>
<dbReference type="Proteomes" id="UP000039021">
    <property type="component" value="Unassembled WGS sequence"/>
</dbReference>
<evidence type="ECO:0000313" key="3">
    <source>
        <dbReference type="EMBL" id="COX40944.1"/>
    </source>
</evidence>
<protein>
    <submittedName>
        <fullName evidence="1">Uncharacterized protein</fullName>
    </submittedName>
</protein>
<accession>A0A654TT87</accession>
<evidence type="ECO:0000313" key="1">
    <source>
        <dbReference type="EMBL" id="CFE77414.1"/>
    </source>
</evidence>
<sequence>MRVIRRLVEPSLKYQSGGRDQIDAFLDGVTALATMQERIDEGAIGK</sequence>
<dbReference type="EMBL" id="CGCX01000841">
    <property type="protein sequence ID" value="CFR84346.1"/>
    <property type="molecule type" value="Genomic_DNA"/>
</dbReference>
<evidence type="ECO:0000313" key="2">
    <source>
        <dbReference type="EMBL" id="CFR84346.1"/>
    </source>
</evidence>
<gene>
    <name evidence="2" type="ORF">ERS007657_02259</name>
    <name evidence="1" type="ORF">ERS007688_04038</name>
    <name evidence="3" type="ORF">ERS007720_04457</name>
    <name evidence="4" type="ORF">ERS007739_02264</name>
</gene>
<proteinExistence type="predicted"/>
<reference evidence="4" key="2">
    <citation type="submission" date="2015-03" db="EMBL/GenBank/DDBJ databases">
        <authorList>
            <consortium name="Pathogen Informatics"/>
            <person name="Murphy D."/>
        </authorList>
    </citation>
    <scope>NUCLEOTIDE SEQUENCE</scope>
    <source>
        <strain evidence="4">N09902308</strain>
    </source>
</reference>
<dbReference type="Proteomes" id="UP000044938">
    <property type="component" value="Unassembled WGS sequence"/>
</dbReference>
<evidence type="ECO:0000313" key="8">
    <source>
        <dbReference type="Proteomes" id="UP000046947"/>
    </source>
</evidence>
<dbReference type="AlphaFoldDB" id="A0A654TT87"/>
<organism evidence="1 8">
    <name type="scientific">Mycobacterium tuberculosis</name>
    <dbReference type="NCBI Taxonomy" id="1773"/>
    <lineage>
        <taxon>Bacteria</taxon>
        <taxon>Bacillati</taxon>
        <taxon>Actinomycetota</taxon>
        <taxon>Actinomycetes</taxon>
        <taxon>Mycobacteriales</taxon>
        <taxon>Mycobacteriaceae</taxon>
        <taxon>Mycobacterium</taxon>
        <taxon>Mycobacterium tuberculosis complex</taxon>
    </lineage>
</organism>
<dbReference type="Proteomes" id="UP000046680">
    <property type="component" value="Unassembled WGS sequence"/>
</dbReference>
<reference evidence="5 6" key="1">
    <citation type="submission" date="2015-03" db="EMBL/GenBank/DDBJ databases">
        <authorList>
            <consortium name="Pathogen Informatics"/>
        </authorList>
    </citation>
    <scope>NUCLEOTIDE SEQUENCE [LARGE SCALE GENOMIC DNA]</scope>
    <source>
        <strain evidence="2 7">C09601061</strain>
        <strain evidence="1 8">H09601792</strain>
        <strain evidence="3 6">M09401471</strain>
        <strain evidence="5">N09902308</strain>
    </source>
</reference>
<dbReference type="EMBL" id="CFOH01001042">
    <property type="protein sequence ID" value="CFE77414.1"/>
    <property type="molecule type" value="Genomic_DNA"/>
</dbReference>
<dbReference type="Proteomes" id="UP000046947">
    <property type="component" value="Unassembled WGS sequence"/>
</dbReference>
<name>A0A654TT87_MYCTX</name>
<evidence type="ECO:0000313" key="6">
    <source>
        <dbReference type="Proteomes" id="UP000044938"/>
    </source>
</evidence>
<dbReference type="EMBL" id="CSBK01001010">
    <property type="protein sequence ID" value="COY21109.1"/>
    <property type="molecule type" value="Genomic_DNA"/>
</dbReference>